<keyword evidence="6" id="KW-0004">4Fe-4S</keyword>
<sequence>MGAVARKQLPLRPAGPDTTAALLDWYDSEGRELPWRSPPGRKADPYRVWLSEIMLQQTTVKAVIPYYREFLRAWPNVRALAAASLDEVLTKWAGLGYYSRARNLHKCAIAIVEEHGGRFPRSEAALRKLPGIGPYTAAAIAAIAFNEEATPVDGNIERVIARLFALRLPLPAAKSEIKRLASTLVPSDRPGDFAQAMMDLGATVCTPKRPSCLMCPIQPDCHGYAKGMAESLPLKLAKPDRPSRFGYAFLALSEDGHILLRRRQEAGLLGGMMEVPSTEWRDDWLSVEDAMRSAPFKTDWWPVTGTVTHTFTHFRLQLNVYRAIVPADATLTFWSEPNRCRWVNRRDLHNEALPSLMRKVIAHALPQ</sequence>
<keyword evidence="7" id="KW-0479">Metal-binding</keyword>
<evidence type="ECO:0000256" key="4">
    <source>
        <dbReference type="ARBA" id="ARBA00012045"/>
    </source>
</evidence>
<evidence type="ECO:0000256" key="12">
    <source>
        <dbReference type="ARBA" id="ARBA00023204"/>
    </source>
</evidence>
<evidence type="ECO:0000256" key="11">
    <source>
        <dbReference type="ARBA" id="ARBA00023014"/>
    </source>
</evidence>
<evidence type="ECO:0000256" key="2">
    <source>
        <dbReference type="ARBA" id="ARBA00002933"/>
    </source>
</evidence>
<dbReference type="OrthoDB" id="9802365at2"/>
<comment type="function">
    <text evidence="2">Adenine glycosylase active on G-A mispairs. MutY also corrects error-prone DNA synthesis past GO lesions which are due to the oxidatively damaged form of guanine: 7,8-dihydro-8-oxoguanine (8-oxo-dGTP).</text>
</comment>
<evidence type="ECO:0000256" key="6">
    <source>
        <dbReference type="ARBA" id="ARBA00022485"/>
    </source>
</evidence>
<evidence type="ECO:0000256" key="14">
    <source>
        <dbReference type="RuleBase" id="RU365096"/>
    </source>
</evidence>
<evidence type="ECO:0000256" key="5">
    <source>
        <dbReference type="ARBA" id="ARBA00022023"/>
    </source>
</evidence>
<dbReference type="InterPro" id="IPR015797">
    <property type="entry name" value="NUDIX_hydrolase-like_dom_sf"/>
</dbReference>
<name>A0A0D6JKE2_9HYPH</name>
<dbReference type="Gene3D" id="1.10.1670.10">
    <property type="entry name" value="Helix-hairpin-Helix base-excision DNA repair enzymes (C-terminal)"/>
    <property type="match status" value="1"/>
</dbReference>
<reference evidence="17" key="1">
    <citation type="submission" date="2015-02" db="EMBL/GenBank/DDBJ databases">
        <authorList>
            <person name="Chooi Y.-H."/>
        </authorList>
    </citation>
    <scope>NUCLEOTIDE SEQUENCE [LARGE SCALE GENOMIC DNA]</scope>
    <source>
        <strain evidence="17">strain Y</strain>
    </source>
</reference>
<dbReference type="InterPro" id="IPR004036">
    <property type="entry name" value="Endonuclease-III-like_CS2"/>
</dbReference>
<keyword evidence="10 14" id="KW-0408">Iron</keyword>
<protein>
    <recommendedName>
        <fullName evidence="5 14">Adenine DNA glycosylase</fullName>
        <ecNumber evidence="4 14">3.2.2.31</ecNumber>
    </recommendedName>
</protein>
<dbReference type="InterPro" id="IPR044298">
    <property type="entry name" value="MIG/MutY"/>
</dbReference>
<dbReference type="Gene3D" id="1.10.340.30">
    <property type="entry name" value="Hypothetical protein, domain 2"/>
    <property type="match status" value="1"/>
</dbReference>
<dbReference type="GO" id="GO:0006284">
    <property type="term" value="P:base-excision repair"/>
    <property type="evidence" value="ECO:0007669"/>
    <property type="project" value="UniProtKB-UniRule"/>
</dbReference>
<dbReference type="EMBL" id="LN829119">
    <property type="protein sequence ID" value="CPR22434.1"/>
    <property type="molecule type" value="Genomic_DNA"/>
</dbReference>
<dbReference type="CDD" id="cd03431">
    <property type="entry name" value="NUDIX_DNA_Glycosylase_C-MutY"/>
    <property type="match status" value="1"/>
</dbReference>
<dbReference type="NCBIfam" id="TIGR01084">
    <property type="entry name" value="mutY"/>
    <property type="match status" value="1"/>
</dbReference>
<accession>A0A0D6JKE2</accession>
<dbReference type="PANTHER" id="PTHR42944">
    <property type="entry name" value="ADENINE DNA GLYCOSYLASE"/>
    <property type="match status" value="1"/>
</dbReference>
<dbReference type="PANTHER" id="PTHR42944:SF1">
    <property type="entry name" value="ADENINE DNA GLYCOSYLASE"/>
    <property type="match status" value="1"/>
</dbReference>
<dbReference type="Proteomes" id="UP000033187">
    <property type="component" value="Chromosome 1"/>
</dbReference>
<dbReference type="GO" id="GO:0046872">
    <property type="term" value="F:metal ion binding"/>
    <property type="evidence" value="ECO:0007669"/>
    <property type="project" value="UniProtKB-UniRule"/>
</dbReference>
<dbReference type="AlphaFoldDB" id="A0A0D6JKE2"/>
<feature type="domain" description="HhH-GPD" evidence="15">
    <location>
        <begin position="54"/>
        <end position="203"/>
    </location>
</feature>
<dbReference type="InterPro" id="IPR011257">
    <property type="entry name" value="DNA_glycosylase"/>
</dbReference>
<dbReference type="SUPFAM" id="SSF48150">
    <property type="entry name" value="DNA-glycosylase"/>
    <property type="match status" value="1"/>
</dbReference>
<keyword evidence="17" id="KW-1185">Reference proteome</keyword>
<keyword evidence="8 14" id="KW-0227">DNA damage</keyword>
<evidence type="ECO:0000313" key="17">
    <source>
        <dbReference type="Proteomes" id="UP000033187"/>
    </source>
</evidence>
<evidence type="ECO:0000256" key="1">
    <source>
        <dbReference type="ARBA" id="ARBA00000843"/>
    </source>
</evidence>
<dbReference type="SMART" id="SM00525">
    <property type="entry name" value="FES"/>
    <property type="match status" value="1"/>
</dbReference>
<dbReference type="CDD" id="cd00056">
    <property type="entry name" value="ENDO3c"/>
    <property type="match status" value="1"/>
</dbReference>
<dbReference type="GO" id="GO:0035485">
    <property type="term" value="F:adenine/guanine mispair binding"/>
    <property type="evidence" value="ECO:0007669"/>
    <property type="project" value="TreeGrafter"/>
</dbReference>
<dbReference type="InterPro" id="IPR003265">
    <property type="entry name" value="HhH-GPD_domain"/>
</dbReference>
<evidence type="ECO:0000259" key="15">
    <source>
        <dbReference type="SMART" id="SM00478"/>
    </source>
</evidence>
<gene>
    <name evidence="16" type="ORF">YBN1229_v1_3867</name>
</gene>
<evidence type="ECO:0000256" key="9">
    <source>
        <dbReference type="ARBA" id="ARBA00022801"/>
    </source>
</evidence>
<dbReference type="PROSITE" id="PS01155">
    <property type="entry name" value="ENDONUCLEASE_III_2"/>
    <property type="match status" value="1"/>
</dbReference>
<dbReference type="SUPFAM" id="SSF55811">
    <property type="entry name" value="Nudix"/>
    <property type="match status" value="1"/>
</dbReference>
<dbReference type="Pfam" id="PF00730">
    <property type="entry name" value="HhH-GPD"/>
    <property type="match status" value="1"/>
</dbReference>
<evidence type="ECO:0000256" key="7">
    <source>
        <dbReference type="ARBA" id="ARBA00022723"/>
    </source>
</evidence>
<keyword evidence="13 14" id="KW-0326">Glycosidase</keyword>
<keyword evidence="11" id="KW-0411">Iron-sulfur</keyword>
<dbReference type="RefSeq" id="WP_046479482.1">
    <property type="nucleotide sequence ID" value="NZ_LN829118.1"/>
</dbReference>
<dbReference type="GO" id="GO:0034039">
    <property type="term" value="F:8-oxo-7,8-dihydroguanine DNA N-glycosylase activity"/>
    <property type="evidence" value="ECO:0007669"/>
    <property type="project" value="TreeGrafter"/>
</dbReference>
<dbReference type="InterPro" id="IPR005760">
    <property type="entry name" value="A/G_AdeGlyc_MutY"/>
</dbReference>
<dbReference type="InterPro" id="IPR023170">
    <property type="entry name" value="HhH_base_excis_C"/>
</dbReference>
<dbReference type="Pfam" id="PF00633">
    <property type="entry name" value="HHH"/>
    <property type="match status" value="1"/>
</dbReference>
<dbReference type="FunFam" id="1.10.340.30:FF:000002">
    <property type="entry name" value="Adenine DNA glycosylase"/>
    <property type="match status" value="1"/>
</dbReference>
<keyword evidence="12" id="KW-0234">DNA repair</keyword>
<dbReference type="InterPro" id="IPR000445">
    <property type="entry name" value="HhH_motif"/>
</dbReference>
<dbReference type="GO" id="GO:0032357">
    <property type="term" value="F:oxidized purine DNA binding"/>
    <property type="evidence" value="ECO:0007669"/>
    <property type="project" value="TreeGrafter"/>
</dbReference>
<dbReference type="EC" id="3.2.2.31" evidence="4 14"/>
<comment type="cofactor">
    <cofactor evidence="14">
        <name>[4Fe-4S] cluster</name>
        <dbReference type="ChEBI" id="CHEBI:49883"/>
    </cofactor>
    <text evidence="14">Binds 1 [4Fe-4S] cluster.</text>
</comment>
<evidence type="ECO:0000313" key="16">
    <source>
        <dbReference type="EMBL" id="CPR22434.1"/>
    </source>
</evidence>
<evidence type="ECO:0000256" key="10">
    <source>
        <dbReference type="ARBA" id="ARBA00023004"/>
    </source>
</evidence>
<comment type="catalytic activity">
    <reaction evidence="1 14">
        <text>Hydrolyzes free adenine bases from 7,8-dihydro-8-oxoguanine:adenine mismatched double-stranded DNA, leaving an apurinic site.</text>
        <dbReference type="EC" id="3.2.2.31"/>
    </reaction>
</comment>
<organism evidence="16 17">
    <name type="scientific">Candidatus Filomicrobium marinum</name>
    <dbReference type="NCBI Taxonomy" id="1608628"/>
    <lineage>
        <taxon>Bacteria</taxon>
        <taxon>Pseudomonadati</taxon>
        <taxon>Pseudomonadota</taxon>
        <taxon>Alphaproteobacteria</taxon>
        <taxon>Hyphomicrobiales</taxon>
        <taxon>Hyphomicrobiaceae</taxon>
        <taxon>Filomicrobium</taxon>
    </lineage>
</organism>
<evidence type="ECO:0000256" key="13">
    <source>
        <dbReference type="ARBA" id="ARBA00023295"/>
    </source>
</evidence>
<dbReference type="GO" id="GO:0051539">
    <property type="term" value="F:4 iron, 4 sulfur cluster binding"/>
    <property type="evidence" value="ECO:0007669"/>
    <property type="project" value="UniProtKB-UniRule"/>
</dbReference>
<evidence type="ECO:0000256" key="3">
    <source>
        <dbReference type="ARBA" id="ARBA00008343"/>
    </source>
</evidence>
<comment type="similarity">
    <text evidence="3 14">Belongs to the Nth/MutY family.</text>
</comment>
<dbReference type="Gene3D" id="3.90.79.10">
    <property type="entry name" value="Nucleoside Triphosphate Pyrophosphohydrolase"/>
    <property type="match status" value="1"/>
</dbReference>
<dbReference type="KEGG" id="fil:BN1229_v1_3877"/>
<dbReference type="InterPro" id="IPR029119">
    <property type="entry name" value="MutY_C"/>
</dbReference>
<proteinExistence type="inferred from homology"/>
<keyword evidence="9" id="KW-0378">Hydrolase</keyword>
<dbReference type="SMART" id="SM00478">
    <property type="entry name" value="ENDO3c"/>
    <property type="match status" value="1"/>
</dbReference>
<dbReference type="KEGG" id="fiy:BN1229_v1_3867"/>
<dbReference type="InterPro" id="IPR003651">
    <property type="entry name" value="Endonuclease3_FeS-loop_motif"/>
</dbReference>
<dbReference type="GO" id="GO:0006298">
    <property type="term" value="P:mismatch repair"/>
    <property type="evidence" value="ECO:0007669"/>
    <property type="project" value="TreeGrafter"/>
</dbReference>
<dbReference type="Pfam" id="PF14815">
    <property type="entry name" value="NUDIX_4"/>
    <property type="match status" value="1"/>
</dbReference>
<evidence type="ECO:0000256" key="8">
    <source>
        <dbReference type="ARBA" id="ARBA00022763"/>
    </source>
</evidence>
<dbReference type="GO" id="GO:0000701">
    <property type="term" value="F:purine-specific mismatch base pair DNA N-glycosylase activity"/>
    <property type="evidence" value="ECO:0007669"/>
    <property type="project" value="UniProtKB-EC"/>
</dbReference>